<dbReference type="Proteomes" id="UP000204584">
    <property type="component" value="Segment"/>
</dbReference>
<dbReference type="PANTHER" id="PTHR10335">
    <property type="entry name" value="RRNA 2-O-METHYLTRANSFERASE FIBRILLARIN"/>
    <property type="match status" value="1"/>
</dbReference>
<evidence type="ECO:0000313" key="3">
    <source>
        <dbReference type="Proteomes" id="UP000204584"/>
    </source>
</evidence>
<feature type="domain" description="Swiss Army Knife RNA repair protein HAD" evidence="1">
    <location>
        <begin position="52"/>
        <end position="233"/>
    </location>
</feature>
<dbReference type="GeneID" id="34568359"/>
<dbReference type="KEGG" id="vg:34568359"/>
<dbReference type="Pfam" id="PF10307">
    <property type="entry name" value="HAD_SAK_1"/>
    <property type="match status" value="1"/>
</dbReference>
<dbReference type="RefSeq" id="YP_009430112.1">
    <property type="nucleotide sequence ID" value="NC_022098.1"/>
</dbReference>
<dbReference type="GO" id="GO:0008649">
    <property type="term" value="F:rRNA methyltransferase activity"/>
    <property type="evidence" value="ECO:0007669"/>
    <property type="project" value="TreeGrafter"/>
</dbReference>
<evidence type="ECO:0000259" key="1">
    <source>
        <dbReference type="Pfam" id="PF10307"/>
    </source>
</evidence>
<keyword evidence="3" id="KW-1185">Reference proteome</keyword>
<evidence type="ECO:0000313" key="2">
    <source>
        <dbReference type="EMBL" id="ATE82273.1"/>
    </source>
</evidence>
<proteinExistence type="predicted"/>
<sequence length="251" mass="27479">MDSCQSHPICPDSGVLATTELDSTPSTATKDPTKDAVDQLNIFDFDGTLFRSPEPNADKWTRASIATIKNGPKAKGLGWFQDVITLCPPYVPEIPGGDWWNGPLLCRVRESMADPRSVTVLLTGRSESYRQRINAIVGSAALVFDAVGLKPPSGPSTIDYKTQFIADLIAKHAPRQVNLWDDRVEQIKGFVAFLTAKKESSGIDFEVHRVEIPPVYLADNVETKLLDLLMAKHGRVNLVTRDDAAAHGIVL</sequence>
<dbReference type="GO" id="GO:1990259">
    <property type="term" value="F:histone H2AQ104 methyltransferase activity"/>
    <property type="evidence" value="ECO:0007669"/>
    <property type="project" value="TreeGrafter"/>
</dbReference>
<dbReference type="GO" id="GO:0031428">
    <property type="term" value="C:box C/D methylation guide snoRNP complex"/>
    <property type="evidence" value="ECO:0007669"/>
    <property type="project" value="TreeGrafter"/>
</dbReference>
<name>A0A291ATQ7_9VIRU</name>
<organism evidence="2 3">
    <name type="scientific">Pandoravirus salinus</name>
    <dbReference type="NCBI Taxonomy" id="1349410"/>
    <lineage>
        <taxon>Viruses</taxon>
        <taxon>Pandoravirus</taxon>
    </lineage>
</organism>
<gene>
    <name evidence="2" type="ORF">psal_cds_1036</name>
</gene>
<accession>A0A291ATQ7</accession>
<dbReference type="GO" id="GO:0000494">
    <property type="term" value="P:box C/D sno(s)RNA 3'-end processing"/>
    <property type="evidence" value="ECO:0007669"/>
    <property type="project" value="TreeGrafter"/>
</dbReference>
<dbReference type="InterPro" id="IPR018812">
    <property type="entry name" value="SAK_HAD"/>
</dbReference>
<dbReference type="GO" id="GO:0003723">
    <property type="term" value="F:RNA binding"/>
    <property type="evidence" value="ECO:0007669"/>
    <property type="project" value="TreeGrafter"/>
</dbReference>
<dbReference type="PANTHER" id="PTHR10335:SF23">
    <property type="entry name" value="OB FOLD-CONTAINING PROTEIN, NUCLEIC ACID BINDING"/>
    <property type="match status" value="1"/>
</dbReference>
<protein>
    <recommendedName>
        <fullName evidence="1">Swiss Army Knife RNA repair protein HAD domain-containing protein</fullName>
    </recommendedName>
</protein>
<reference evidence="2 3" key="1">
    <citation type="journal article" date="2013" name="Science">
        <title>Pandoraviruses: amoeba viruses with genomes up to 2.5 Mb reaching that of parasitic eukaryotes.</title>
        <authorList>
            <person name="Philippe N."/>
            <person name="Legendre M."/>
            <person name="Doutre G."/>
            <person name="Coute Y."/>
            <person name="Poirot O."/>
            <person name="Lescot M."/>
            <person name="Arslan D."/>
            <person name="Seltzer V."/>
            <person name="Bertaux L."/>
            <person name="Bruley C."/>
            <person name="Garin J."/>
            <person name="Claverie J.M."/>
            <person name="Abergel C."/>
        </authorList>
    </citation>
    <scope>NUCLEOTIDE SEQUENCE [LARGE SCALE GENOMIC DNA]</scope>
</reference>
<dbReference type="EMBL" id="KC977571">
    <property type="protein sequence ID" value="ATE82273.1"/>
    <property type="molecule type" value="Genomic_DNA"/>
</dbReference>